<protein>
    <submittedName>
        <fullName evidence="1">Uncharacterized protein</fullName>
    </submittedName>
</protein>
<dbReference type="RefSeq" id="WP_338841152.1">
    <property type="nucleotide sequence ID" value="NZ_CP147988.1"/>
</dbReference>
<keyword evidence="2" id="KW-1185">Reference proteome</keyword>
<reference evidence="1 2" key="1">
    <citation type="submission" date="2024-02" db="EMBL/GenBank/DDBJ databases">
        <title>complete genome of Flavobacterium ginsenosidimutans Str. YTB16.</title>
        <authorList>
            <person name="Wang Q."/>
        </authorList>
    </citation>
    <scope>NUCLEOTIDE SEQUENCE [LARGE SCALE GENOMIC DNA]</scope>
    <source>
        <strain evidence="1 2">YTB16</strain>
    </source>
</reference>
<evidence type="ECO:0000313" key="1">
    <source>
        <dbReference type="EMBL" id="WXK51041.1"/>
    </source>
</evidence>
<proteinExistence type="predicted"/>
<accession>A0ABZ2QDV9</accession>
<name>A0ABZ2QDV9_9FLAO</name>
<evidence type="ECO:0000313" key="2">
    <source>
        <dbReference type="Proteomes" id="UP001447857"/>
    </source>
</evidence>
<sequence>MNILELERKYQKSNSTASENFQDLELKNYVKENLADILLRGEKVNDFVSKEFNKKKKRKLRKGI</sequence>
<dbReference type="Proteomes" id="UP001447857">
    <property type="component" value="Chromosome"/>
</dbReference>
<dbReference type="EMBL" id="CP147988">
    <property type="protein sequence ID" value="WXK51041.1"/>
    <property type="molecule type" value="Genomic_DNA"/>
</dbReference>
<gene>
    <name evidence="1" type="ORF">V6624_05280</name>
</gene>
<organism evidence="1 2">
    <name type="scientific">Flavobacterium ginsenosidimutans</name>
    <dbReference type="NCBI Taxonomy" id="687844"/>
    <lineage>
        <taxon>Bacteria</taxon>
        <taxon>Pseudomonadati</taxon>
        <taxon>Bacteroidota</taxon>
        <taxon>Flavobacteriia</taxon>
        <taxon>Flavobacteriales</taxon>
        <taxon>Flavobacteriaceae</taxon>
        <taxon>Flavobacterium</taxon>
    </lineage>
</organism>